<evidence type="ECO:0000313" key="2">
    <source>
        <dbReference type="Proteomes" id="UP000178774"/>
    </source>
</evidence>
<dbReference type="InterPro" id="IPR043129">
    <property type="entry name" value="ATPase_NBD"/>
</dbReference>
<gene>
    <name evidence="1" type="ORF">A2822_01490</name>
</gene>
<sequence>MSDFFKNLNLFLPKKMVGIDIGTSAIKIVEISRWGKGKTLENYGHITSDSIYKDSPLAVDRGSRALSRDFVPLAIKGILQEAKIKTKEAVFSIPDFYTFCTSFDIPPMPQKEIAGAVQYNASQYVTLPMKEVTLDWKIISGAPNGSTPLKIFLVAVPNQVIQEYQAIAKEAGLELYAMEAEATAISRALARGSKKTICLMDIGVQSSTVNIIDDGVLKRSYSFNFYSGQLAKTVSGALGVGLPEAEKIKNKDGINSPNNTIGEALRLLVDPLVVQLRSISSEFTQSEQKEVQEIYLTGGTANLPGLKEHINQKLGKTATVPNCFSDFLYPPILEDKLRAMSPGFSAAMGVAIGGLEI</sequence>
<evidence type="ECO:0000313" key="1">
    <source>
        <dbReference type="EMBL" id="OGZ66410.1"/>
    </source>
</evidence>
<dbReference type="PANTHER" id="PTHR32432">
    <property type="entry name" value="CELL DIVISION PROTEIN FTSA-RELATED"/>
    <property type="match status" value="1"/>
</dbReference>
<dbReference type="Gene3D" id="3.30.1490.300">
    <property type="match status" value="1"/>
</dbReference>
<dbReference type="SUPFAM" id="SSF53067">
    <property type="entry name" value="Actin-like ATPase domain"/>
    <property type="match status" value="1"/>
</dbReference>
<accession>A0A1G2HW20</accession>
<dbReference type="EMBL" id="MHOP01000005">
    <property type="protein sequence ID" value="OGZ66410.1"/>
    <property type="molecule type" value="Genomic_DNA"/>
</dbReference>
<dbReference type="PANTHER" id="PTHR32432:SF3">
    <property type="entry name" value="ETHANOLAMINE UTILIZATION PROTEIN EUTJ"/>
    <property type="match status" value="1"/>
</dbReference>
<dbReference type="Proteomes" id="UP000178774">
    <property type="component" value="Unassembled WGS sequence"/>
</dbReference>
<protein>
    <recommendedName>
        <fullName evidence="3">SHS2 domain-containing protein</fullName>
    </recommendedName>
</protein>
<dbReference type="PIRSF" id="PIRSF019169">
    <property type="entry name" value="PilM"/>
    <property type="match status" value="1"/>
</dbReference>
<reference evidence="1 2" key="1">
    <citation type="journal article" date="2016" name="Nat. Commun.">
        <title>Thousands of microbial genomes shed light on interconnected biogeochemical processes in an aquifer system.</title>
        <authorList>
            <person name="Anantharaman K."/>
            <person name="Brown C.T."/>
            <person name="Hug L.A."/>
            <person name="Sharon I."/>
            <person name="Castelle C.J."/>
            <person name="Probst A.J."/>
            <person name="Thomas B.C."/>
            <person name="Singh A."/>
            <person name="Wilkins M.J."/>
            <person name="Karaoz U."/>
            <person name="Brodie E.L."/>
            <person name="Williams K.H."/>
            <person name="Hubbard S.S."/>
            <person name="Banfield J.F."/>
        </authorList>
    </citation>
    <scope>NUCLEOTIDE SEQUENCE [LARGE SCALE GENOMIC DNA]</scope>
</reference>
<dbReference type="InterPro" id="IPR005883">
    <property type="entry name" value="PilM"/>
</dbReference>
<dbReference type="AlphaFoldDB" id="A0A1G2HW20"/>
<dbReference type="CDD" id="cd24049">
    <property type="entry name" value="ASKHA_NBD_PilM"/>
    <property type="match status" value="1"/>
</dbReference>
<dbReference type="Gene3D" id="3.30.420.40">
    <property type="match status" value="2"/>
</dbReference>
<comment type="caution">
    <text evidence="1">The sequence shown here is derived from an EMBL/GenBank/DDBJ whole genome shotgun (WGS) entry which is preliminary data.</text>
</comment>
<evidence type="ECO:0008006" key="3">
    <source>
        <dbReference type="Google" id="ProtNLM"/>
    </source>
</evidence>
<dbReference type="InterPro" id="IPR050696">
    <property type="entry name" value="FtsA/MreB"/>
</dbReference>
<dbReference type="NCBIfam" id="TIGR01175">
    <property type="entry name" value="pilM"/>
    <property type="match status" value="1"/>
</dbReference>
<dbReference type="Pfam" id="PF11104">
    <property type="entry name" value="PilM_2"/>
    <property type="match status" value="1"/>
</dbReference>
<proteinExistence type="predicted"/>
<name>A0A1G2HW20_9BACT</name>
<organism evidence="1 2">
    <name type="scientific">Candidatus Staskawiczbacteria bacterium RIFCSPHIGHO2_01_FULL_41_41</name>
    <dbReference type="NCBI Taxonomy" id="1802203"/>
    <lineage>
        <taxon>Bacteria</taxon>
        <taxon>Candidatus Staskawicziibacteriota</taxon>
    </lineage>
</organism>